<accession>A0AAE1DXA1</accession>
<protein>
    <submittedName>
        <fullName evidence="1">Uncharacterized protein</fullName>
    </submittedName>
</protein>
<comment type="caution">
    <text evidence="1">The sequence shown here is derived from an EMBL/GenBank/DDBJ whole genome shotgun (WGS) entry which is preliminary data.</text>
</comment>
<organism evidence="1 2">
    <name type="scientific">Elysia crispata</name>
    <name type="common">lettuce slug</name>
    <dbReference type="NCBI Taxonomy" id="231223"/>
    <lineage>
        <taxon>Eukaryota</taxon>
        <taxon>Metazoa</taxon>
        <taxon>Spiralia</taxon>
        <taxon>Lophotrochozoa</taxon>
        <taxon>Mollusca</taxon>
        <taxon>Gastropoda</taxon>
        <taxon>Heterobranchia</taxon>
        <taxon>Euthyneura</taxon>
        <taxon>Panpulmonata</taxon>
        <taxon>Sacoglossa</taxon>
        <taxon>Placobranchoidea</taxon>
        <taxon>Plakobranchidae</taxon>
        <taxon>Elysia</taxon>
    </lineage>
</organism>
<name>A0AAE1DXA1_9GAST</name>
<dbReference type="EMBL" id="JAWDGP010002181">
    <property type="protein sequence ID" value="KAK3784933.1"/>
    <property type="molecule type" value="Genomic_DNA"/>
</dbReference>
<dbReference type="AlphaFoldDB" id="A0AAE1DXA1"/>
<proteinExistence type="predicted"/>
<evidence type="ECO:0000313" key="1">
    <source>
        <dbReference type="EMBL" id="KAK3784933.1"/>
    </source>
</evidence>
<reference evidence="1" key="1">
    <citation type="journal article" date="2023" name="G3 (Bethesda)">
        <title>A reference genome for the long-term kleptoplast-retaining sea slug Elysia crispata morphotype clarki.</title>
        <authorList>
            <person name="Eastman K.E."/>
            <person name="Pendleton A.L."/>
            <person name="Shaikh M.A."/>
            <person name="Suttiyut T."/>
            <person name="Ogas R."/>
            <person name="Tomko P."/>
            <person name="Gavelis G."/>
            <person name="Widhalm J.R."/>
            <person name="Wisecaver J.H."/>
        </authorList>
    </citation>
    <scope>NUCLEOTIDE SEQUENCE</scope>
    <source>
        <strain evidence="1">ECLA1</strain>
    </source>
</reference>
<dbReference type="Proteomes" id="UP001283361">
    <property type="component" value="Unassembled WGS sequence"/>
</dbReference>
<sequence>MSRDECVDDSRGRVEHTPWLCCREHHVQQTDRVCRASRTFPQSRHSGCTAWGRAAHLYSSLTELSRTPGRAGQPTETLSMAGCPMVLKPNHVISLQMKQLVTNRAYPKIHRLFYNWCQHKL</sequence>
<keyword evidence="2" id="KW-1185">Reference proteome</keyword>
<evidence type="ECO:0000313" key="2">
    <source>
        <dbReference type="Proteomes" id="UP001283361"/>
    </source>
</evidence>
<gene>
    <name evidence="1" type="ORF">RRG08_012352</name>
</gene>